<reference evidence="1 2" key="1">
    <citation type="submission" date="2019-05" db="EMBL/GenBank/DDBJ databases">
        <title>We sequenced the genome of Paenibacillus hemerocallicola KCTC 33185 for further insight into its adaptation and study the phylogeny of Paenibacillus.</title>
        <authorList>
            <person name="Narsing Rao M.P."/>
        </authorList>
    </citation>
    <scope>NUCLEOTIDE SEQUENCE [LARGE SCALE GENOMIC DNA]</scope>
    <source>
        <strain evidence="1 2">KCTC 33185</strain>
    </source>
</reference>
<organism evidence="1 2">
    <name type="scientific">Paenibacillus hemerocallicola</name>
    <dbReference type="NCBI Taxonomy" id="1172614"/>
    <lineage>
        <taxon>Bacteria</taxon>
        <taxon>Bacillati</taxon>
        <taxon>Bacillota</taxon>
        <taxon>Bacilli</taxon>
        <taxon>Bacillales</taxon>
        <taxon>Paenibacillaceae</taxon>
        <taxon>Paenibacillus</taxon>
    </lineage>
</organism>
<keyword evidence="2" id="KW-1185">Reference proteome</keyword>
<dbReference type="Proteomes" id="UP000307943">
    <property type="component" value="Unassembled WGS sequence"/>
</dbReference>
<dbReference type="InterPro" id="IPR036986">
    <property type="entry name" value="S4_RNA-bd_sf"/>
</dbReference>
<evidence type="ECO:0000313" key="2">
    <source>
        <dbReference type="Proteomes" id="UP000307943"/>
    </source>
</evidence>
<dbReference type="Pfam" id="PF13275">
    <property type="entry name" value="S4_2"/>
    <property type="match status" value="1"/>
</dbReference>
<gene>
    <name evidence="1" type="ORF">FE784_36800</name>
</gene>
<dbReference type="SUPFAM" id="SSF55174">
    <property type="entry name" value="Alpha-L RNA-binding motif"/>
    <property type="match status" value="1"/>
</dbReference>
<dbReference type="OrthoDB" id="9811532at2"/>
<proteinExistence type="predicted"/>
<dbReference type="EMBL" id="VDCQ01000089">
    <property type="protein sequence ID" value="TNJ59890.1"/>
    <property type="molecule type" value="Genomic_DNA"/>
</dbReference>
<protein>
    <recommendedName>
        <fullName evidence="3">RNA-binding S4 domain-containing protein</fullName>
    </recommendedName>
</protein>
<dbReference type="RefSeq" id="WP_139607228.1">
    <property type="nucleotide sequence ID" value="NZ_VDCQ01000089.1"/>
</dbReference>
<sequence>MITTGGQVKPFLLEQKIVVNGDPENRRGRKLYPGDTI</sequence>
<name>A0A5C4SXK2_9BACL</name>
<comment type="caution">
    <text evidence="1">The sequence shown here is derived from an EMBL/GenBank/DDBJ whole genome shotgun (WGS) entry which is preliminary data.</text>
</comment>
<dbReference type="Gene3D" id="3.10.290.10">
    <property type="entry name" value="RNA-binding S4 domain"/>
    <property type="match status" value="1"/>
</dbReference>
<dbReference type="AlphaFoldDB" id="A0A5C4SXK2"/>
<dbReference type="GO" id="GO:0003723">
    <property type="term" value="F:RNA binding"/>
    <property type="evidence" value="ECO:0007669"/>
    <property type="project" value="InterPro"/>
</dbReference>
<evidence type="ECO:0008006" key="3">
    <source>
        <dbReference type="Google" id="ProtNLM"/>
    </source>
</evidence>
<evidence type="ECO:0000313" key="1">
    <source>
        <dbReference type="EMBL" id="TNJ59890.1"/>
    </source>
</evidence>
<accession>A0A5C4SXK2</accession>